<feature type="transmembrane region" description="Helical" evidence="6">
    <location>
        <begin position="241"/>
        <end position="264"/>
    </location>
</feature>
<keyword evidence="5 6" id="KW-0472">Membrane</keyword>
<feature type="domain" description="EamA" evidence="7">
    <location>
        <begin position="8"/>
        <end position="142"/>
    </location>
</feature>
<dbReference type="AlphaFoldDB" id="A0A8J6P812"/>
<feature type="transmembrane region" description="Helical" evidence="6">
    <location>
        <begin position="270"/>
        <end position="287"/>
    </location>
</feature>
<protein>
    <submittedName>
        <fullName evidence="8">DMT family transporter</fullName>
    </submittedName>
</protein>
<feature type="transmembrane region" description="Helical" evidence="6">
    <location>
        <begin position="187"/>
        <end position="204"/>
    </location>
</feature>
<organism evidence="8 9">
    <name type="scientific">Taishania pollutisoli</name>
    <dbReference type="NCBI Taxonomy" id="2766479"/>
    <lineage>
        <taxon>Bacteria</taxon>
        <taxon>Pseudomonadati</taxon>
        <taxon>Bacteroidota</taxon>
        <taxon>Flavobacteriia</taxon>
        <taxon>Flavobacteriales</taxon>
        <taxon>Crocinitomicaceae</taxon>
        <taxon>Taishania</taxon>
    </lineage>
</organism>
<feature type="transmembrane region" description="Helical" evidence="6">
    <location>
        <begin position="75"/>
        <end position="92"/>
    </location>
</feature>
<gene>
    <name evidence="8" type="ORF">H9Y05_13420</name>
</gene>
<evidence type="ECO:0000256" key="3">
    <source>
        <dbReference type="ARBA" id="ARBA00022692"/>
    </source>
</evidence>
<dbReference type="InterPro" id="IPR037185">
    <property type="entry name" value="EmrE-like"/>
</dbReference>
<feature type="transmembrane region" description="Helical" evidence="6">
    <location>
        <begin position="98"/>
        <end position="118"/>
    </location>
</feature>
<sequence length="293" mass="31773">MQLNQQLKGAVLVFLGAMSYGILATIVKFANNQGIHTSVLTFMQFAVGVCFLIVLARFQQKQSKARLKRASKIKLVLFGTTFGMTSIFYYMSIQYIPVSMGIILLMQSIWMSVVLEALLSRTFPNPLKIIGTITILVGTALATNVLVEVASIDWRGIGLGMMAASSYTISLYASSNIETGHKNAVRSQYLISGGLLFVLVYWNYDIITYFTSTSGLLWGALLALFGTIIPPLLFTKGIPLVGIGIGAIIAAVEIPVSILSAHIILDERIAMLQCIGVLVILVSVILVNKSSVK</sequence>
<dbReference type="PANTHER" id="PTHR32322">
    <property type="entry name" value="INNER MEMBRANE TRANSPORTER"/>
    <property type="match status" value="1"/>
</dbReference>
<dbReference type="GO" id="GO:0005886">
    <property type="term" value="C:plasma membrane"/>
    <property type="evidence" value="ECO:0007669"/>
    <property type="project" value="UniProtKB-SubCell"/>
</dbReference>
<keyword evidence="3 6" id="KW-0812">Transmembrane</keyword>
<evidence type="ECO:0000256" key="5">
    <source>
        <dbReference type="ARBA" id="ARBA00023136"/>
    </source>
</evidence>
<comment type="caution">
    <text evidence="8">The sequence shown here is derived from an EMBL/GenBank/DDBJ whole genome shotgun (WGS) entry which is preliminary data.</text>
</comment>
<dbReference type="InterPro" id="IPR000620">
    <property type="entry name" value="EamA_dom"/>
</dbReference>
<evidence type="ECO:0000256" key="4">
    <source>
        <dbReference type="ARBA" id="ARBA00022989"/>
    </source>
</evidence>
<proteinExistence type="predicted"/>
<name>A0A8J6P812_9FLAO</name>
<feature type="transmembrane region" description="Helical" evidence="6">
    <location>
        <begin position="156"/>
        <end position="175"/>
    </location>
</feature>
<feature type="transmembrane region" description="Helical" evidence="6">
    <location>
        <begin position="35"/>
        <end position="55"/>
    </location>
</feature>
<evidence type="ECO:0000313" key="8">
    <source>
        <dbReference type="EMBL" id="MBC9813472.1"/>
    </source>
</evidence>
<evidence type="ECO:0000256" key="2">
    <source>
        <dbReference type="ARBA" id="ARBA00022475"/>
    </source>
</evidence>
<dbReference type="SUPFAM" id="SSF103481">
    <property type="entry name" value="Multidrug resistance efflux transporter EmrE"/>
    <property type="match status" value="2"/>
</dbReference>
<dbReference type="EMBL" id="JACVEL010000010">
    <property type="protein sequence ID" value="MBC9813472.1"/>
    <property type="molecule type" value="Genomic_DNA"/>
</dbReference>
<dbReference type="RefSeq" id="WP_216714572.1">
    <property type="nucleotide sequence ID" value="NZ_JACVEL010000010.1"/>
</dbReference>
<evidence type="ECO:0000259" key="7">
    <source>
        <dbReference type="Pfam" id="PF00892"/>
    </source>
</evidence>
<evidence type="ECO:0000313" key="9">
    <source>
        <dbReference type="Proteomes" id="UP000652681"/>
    </source>
</evidence>
<evidence type="ECO:0000256" key="1">
    <source>
        <dbReference type="ARBA" id="ARBA00004651"/>
    </source>
</evidence>
<dbReference type="InterPro" id="IPR050638">
    <property type="entry name" value="AA-Vitamin_Transporters"/>
</dbReference>
<dbReference type="Proteomes" id="UP000652681">
    <property type="component" value="Unassembled WGS sequence"/>
</dbReference>
<keyword evidence="9" id="KW-1185">Reference proteome</keyword>
<feature type="domain" description="EamA" evidence="7">
    <location>
        <begin position="157"/>
        <end position="288"/>
    </location>
</feature>
<reference evidence="8" key="1">
    <citation type="submission" date="2020-09" db="EMBL/GenBank/DDBJ databases">
        <title>Taishania pollutisoli gen. nov., sp. nov., Isolated from Tetrabromobisphenol A-Contaminated Soil.</title>
        <authorList>
            <person name="Chen Q."/>
        </authorList>
    </citation>
    <scope>NUCLEOTIDE SEQUENCE</scope>
    <source>
        <strain evidence="8">CZZ-1</strain>
    </source>
</reference>
<accession>A0A8J6P812</accession>
<comment type="subcellular location">
    <subcellularLocation>
        <location evidence="1">Cell membrane</location>
        <topology evidence="1">Multi-pass membrane protein</topology>
    </subcellularLocation>
</comment>
<evidence type="ECO:0000256" key="6">
    <source>
        <dbReference type="SAM" id="Phobius"/>
    </source>
</evidence>
<dbReference type="PANTHER" id="PTHR32322:SF18">
    <property type="entry name" value="S-ADENOSYLMETHIONINE_S-ADENOSYLHOMOCYSTEINE TRANSPORTER"/>
    <property type="match status" value="1"/>
</dbReference>
<dbReference type="Pfam" id="PF00892">
    <property type="entry name" value="EamA"/>
    <property type="match status" value="2"/>
</dbReference>
<feature type="transmembrane region" description="Helical" evidence="6">
    <location>
        <begin position="130"/>
        <end position="150"/>
    </location>
</feature>
<feature type="transmembrane region" description="Helical" evidence="6">
    <location>
        <begin position="216"/>
        <end position="234"/>
    </location>
</feature>
<keyword evidence="2" id="KW-1003">Cell membrane</keyword>
<keyword evidence="4 6" id="KW-1133">Transmembrane helix</keyword>
<feature type="transmembrane region" description="Helical" evidence="6">
    <location>
        <begin position="7"/>
        <end position="29"/>
    </location>
</feature>